<name>A0AAN6HCS0_9PEZI</name>
<evidence type="ECO:0000259" key="3">
    <source>
        <dbReference type="Pfam" id="PF24476"/>
    </source>
</evidence>
<sequence length="647" mass="70788">MSGVEVVLGLVLGGIPLCISAMEHYADFKKVTGTFIDIRRQHGKDLRRVKLCELQFCLHLKQLLLPLLNDGIVDKPEYAELLLEPGGDGWKEKHVGEALEKRLDEGHQYYVETLKGMVATVAQLCKETYVNDQRFQDQLEHKARGLPANTTQPAQASTVLQLRANDVFHNAMFQGKRIKYAFTGTSRDALFDELEAQISTLRDILSDTDQVSALSQVEAKAPLQKVSKALLQFWSHADVIFKLLRDAWQCNCQSLHCANLWLQHRTSTMVDMQIRLTYCPGSSKISSPPWLYQSIDIRLQDPPLVQVNSLPTTPAAPLSLPPLMQTPSKPAIPMPSANIVQPPKKFSLLQLPWRYVAKSRSISAPGITITPPPAASTSSLPITSASSTVTTTSPPPERKTVRFRSASAGTCQTTASTDSLCTAVAHPQSSDSCILTLVDVELNRYYAVYPAAEKTPLVAGASSGPDAGTTLADTLKPNFRPRLTRVQRYGIALTLASSHLQLHSTPWLHEQWTAENVHFPLTDDNGALTLHGEPYVLTQFEATNNKPPTGQSDQSFSTLGIVLLELCFGTRFEDHHLWQNPAYAPLKSDPNAPSHCLPVAQRRRGGGRGRLRFGGQLDVTAGSVGRAGEQVAGGVCVECCPAAAEVL</sequence>
<dbReference type="Proteomes" id="UP001175353">
    <property type="component" value="Unassembled WGS sequence"/>
</dbReference>
<reference evidence="4" key="1">
    <citation type="submission" date="2023-06" db="EMBL/GenBank/DDBJ databases">
        <title>Black Yeasts Isolated from many extreme environments.</title>
        <authorList>
            <person name="Coleine C."/>
            <person name="Stajich J.E."/>
            <person name="Selbmann L."/>
        </authorList>
    </citation>
    <scope>NUCLEOTIDE SEQUENCE</scope>
    <source>
        <strain evidence="4">CCFEE 5200</strain>
    </source>
</reference>
<feature type="chain" id="PRO_5043006256" description="DUF7580 domain-containing protein" evidence="2">
    <location>
        <begin position="22"/>
        <end position="647"/>
    </location>
</feature>
<dbReference type="PANTHER" id="PTHR35186">
    <property type="entry name" value="ANK_REP_REGION DOMAIN-CONTAINING PROTEIN"/>
    <property type="match status" value="1"/>
</dbReference>
<protein>
    <recommendedName>
        <fullName evidence="3">DUF7580 domain-containing protein</fullName>
    </recommendedName>
</protein>
<organism evidence="4 5">
    <name type="scientific">Friedmanniomyces endolithicus</name>
    <dbReference type="NCBI Taxonomy" id="329885"/>
    <lineage>
        <taxon>Eukaryota</taxon>
        <taxon>Fungi</taxon>
        <taxon>Dikarya</taxon>
        <taxon>Ascomycota</taxon>
        <taxon>Pezizomycotina</taxon>
        <taxon>Dothideomycetes</taxon>
        <taxon>Dothideomycetidae</taxon>
        <taxon>Mycosphaerellales</taxon>
        <taxon>Teratosphaeriaceae</taxon>
        <taxon>Friedmanniomyces</taxon>
    </lineage>
</organism>
<evidence type="ECO:0000313" key="4">
    <source>
        <dbReference type="EMBL" id="KAK0964215.1"/>
    </source>
</evidence>
<proteinExistence type="predicted"/>
<feature type="region of interest" description="Disordered" evidence="1">
    <location>
        <begin position="368"/>
        <end position="405"/>
    </location>
</feature>
<dbReference type="Pfam" id="PF24476">
    <property type="entry name" value="DUF7580"/>
    <property type="match status" value="1"/>
</dbReference>
<accession>A0AAN6HCS0</accession>
<evidence type="ECO:0000313" key="5">
    <source>
        <dbReference type="Proteomes" id="UP001175353"/>
    </source>
</evidence>
<feature type="compositionally biased region" description="Low complexity" evidence="1">
    <location>
        <begin position="368"/>
        <end position="392"/>
    </location>
</feature>
<dbReference type="PANTHER" id="PTHR35186:SF4">
    <property type="entry name" value="PRION-INHIBITION AND PROPAGATION HELO DOMAIN-CONTAINING PROTEIN"/>
    <property type="match status" value="1"/>
</dbReference>
<keyword evidence="2" id="KW-0732">Signal</keyword>
<feature type="signal peptide" evidence="2">
    <location>
        <begin position="1"/>
        <end position="21"/>
    </location>
</feature>
<dbReference type="EMBL" id="JAUJLE010000263">
    <property type="protein sequence ID" value="KAK0964215.1"/>
    <property type="molecule type" value="Genomic_DNA"/>
</dbReference>
<keyword evidence="5" id="KW-1185">Reference proteome</keyword>
<feature type="domain" description="DUF7580" evidence="3">
    <location>
        <begin position="415"/>
        <end position="573"/>
    </location>
</feature>
<evidence type="ECO:0000256" key="1">
    <source>
        <dbReference type="SAM" id="MobiDB-lite"/>
    </source>
</evidence>
<dbReference type="InterPro" id="IPR056002">
    <property type="entry name" value="DUF7580"/>
</dbReference>
<dbReference type="AlphaFoldDB" id="A0AAN6HCS0"/>
<gene>
    <name evidence="4" type="ORF">LTR91_018600</name>
</gene>
<evidence type="ECO:0000256" key="2">
    <source>
        <dbReference type="SAM" id="SignalP"/>
    </source>
</evidence>
<comment type="caution">
    <text evidence="4">The sequence shown here is derived from an EMBL/GenBank/DDBJ whole genome shotgun (WGS) entry which is preliminary data.</text>
</comment>